<feature type="active site" evidence="5">
    <location>
        <position position="264"/>
    </location>
</feature>
<organism evidence="6 7">
    <name type="scientific">Lonsdalea quercina</name>
    <dbReference type="NCBI Taxonomy" id="71657"/>
    <lineage>
        <taxon>Bacteria</taxon>
        <taxon>Pseudomonadati</taxon>
        <taxon>Pseudomonadota</taxon>
        <taxon>Gammaproteobacteria</taxon>
        <taxon>Enterobacterales</taxon>
        <taxon>Pectobacteriaceae</taxon>
        <taxon>Lonsdalea</taxon>
    </lineage>
</organism>
<accession>A0A1H3XQZ8</accession>
<sequence>MTDALFSLPVSKTISPHITLRQQDQLPIVVIDHPQLKAAVALQGAHLIAWQPTGAAPVIWLSDNTLFKEGKAIRGGIPVCFPWFGPVAEPSHGFARIMPWAFSSHIDDADGVTLTLTLRDNEETRAIWPQAFKVDARFVLTKTSCDVELEFEGEYSMTSALHSYFNIGDISRVHVSGLGERFIDKVDPENPGFQQGDLSFPNRTDRVYTKPKATSVIHDPVLERTIEVHHHDHSDVVAWNPGEQLSKTMSDLTDEGYKTFVCVETARISQPFNLTRHAPAKLATSIRVHSTSAK</sequence>
<dbReference type="EC" id="5.1.3.15" evidence="4"/>
<gene>
    <name evidence="6" type="ORF">SAMN02982996_00711</name>
</gene>
<dbReference type="Proteomes" id="UP000187280">
    <property type="component" value="Unassembled WGS sequence"/>
</dbReference>
<evidence type="ECO:0000313" key="7">
    <source>
        <dbReference type="Proteomes" id="UP000187280"/>
    </source>
</evidence>
<dbReference type="AlphaFoldDB" id="A0A1H3XQZ8"/>
<keyword evidence="3 4" id="KW-0413">Isomerase</keyword>
<protein>
    <recommendedName>
        <fullName evidence="4">Putative glucose-6-phosphate 1-epimerase</fullName>
        <ecNumber evidence="4">5.1.3.15</ecNumber>
    </recommendedName>
</protein>
<dbReference type="GO" id="GO:0005737">
    <property type="term" value="C:cytoplasm"/>
    <property type="evidence" value="ECO:0007669"/>
    <property type="project" value="TreeGrafter"/>
</dbReference>
<dbReference type="STRING" id="71657.SAMN02982996_00711"/>
<dbReference type="PANTHER" id="PTHR11122">
    <property type="entry name" value="APOSPORY-ASSOCIATED PROTEIN C-RELATED"/>
    <property type="match status" value="1"/>
</dbReference>
<evidence type="ECO:0000256" key="4">
    <source>
        <dbReference type="PIRNR" id="PIRNR016020"/>
    </source>
</evidence>
<dbReference type="InterPro" id="IPR011013">
    <property type="entry name" value="Gal_mutarotase_sf_dom"/>
</dbReference>
<dbReference type="InterPro" id="IPR025532">
    <property type="entry name" value="G6P_1-epimerase"/>
</dbReference>
<feature type="active site" evidence="5">
    <location>
        <position position="162"/>
    </location>
</feature>
<evidence type="ECO:0000256" key="5">
    <source>
        <dbReference type="PIRSR" id="PIRSR016020-1"/>
    </source>
</evidence>
<dbReference type="Gene3D" id="2.70.98.10">
    <property type="match status" value="1"/>
</dbReference>
<dbReference type="RefSeq" id="WP_026742435.1">
    <property type="nucleotide sequence ID" value="NZ_FNQS01000002.1"/>
</dbReference>
<evidence type="ECO:0000256" key="1">
    <source>
        <dbReference type="ARBA" id="ARBA00001096"/>
    </source>
</evidence>
<dbReference type="eggNOG" id="COG0676">
    <property type="taxonomic scope" value="Bacteria"/>
</dbReference>
<dbReference type="GO" id="GO:0047938">
    <property type="term" value="F:glucose-6-phosphate 1-epimerase activity"/>
    <property type="evidence" value="ECO:0007669"/>
    <property type="project" value="UniProtKB-UniRule"/>
</dbReference>
<dbReference type="InterPro" id="IPR008183">
    <property type="entry name" value="Aldose_1/G6P_1-epimerase"/>
</dbReference>
<dbReference type="GeneID" id="97763639"/>
<dbReference type="InterPro" id="IPR014718">
    <property type="entry name" value="GH-type_carb-bd"/>
</dbReference>
<keyword evidence="7" id="KW-1185">Reference proteome</keyword>
<dbReference type="PIRSF" id="PIRSF016020">
    <property type="entry name" value="PHexose_mutarotase"/>
    <property type="match status" value="1"/>
</dbReference>
<reference evidence="6 7" key="1">
    <citation type="submission" date="2016-10" db="EMBL/GenBank/DDBJ databases">
        <authorList>
            <person name="de Groot N.N."/>
        </authorList>
    </citation>
    <scope>NUCLEOTIDE SEQUENCE [LARGE SCALE GENOMIC DNA]</scope>
    <source>
        <strain evidence="6 7">ATCC 29281</strain>
    </source>
</reference>
<dbReference type="PANTHER" id="PTHR11122:SF13">
    <property type="entry name" value="GLUCOSE-6-PHOSPHATE 1-EPIMERASE"/>
    <property type="match status" value="1"/>
</dbReference>
<dbReference type="Pfam" id="PF01263">
    <property type="entry name" value="Aldose_epim"/>
    <property type="match status" value="1"/>
</dbReference>
<evidence type="ECO:0000256" key="3">
    <source>
        <dbReference type="ARBA" id="ARBA00023235"/>
    </source>
</evidence>
<name>A0A1H3XQZ8_9GAMM</name>
<evidence type="ECO:0000256" key="2">
    <source>
        <dbReference type="ARBA" id="ARBA00005866"/>
    </source>
</evidence>
<dbReference type="CDD" id="cd09020">
    <property type="entry name" value="D-hex-6-P-epi_like"/>
    <property type="match status" value="1"/>
</dbReference>
<evidence type="ECO:0000313" key="6">
    <source>
        <dbReference type="EMBL" id="SEA00992.1"/>
    </source>
</evidence>
<comment type="catalytic activity">
    <reaction evidence="1">
        <text>alpha-D-glucose 6-phosphate = beta-D-glucose 6-phosphate</text>
        <dbReference type="Rhea" id="RHEA:16249"/>
        <dbReference type="ChEBI" id="CHEBI:58225"/>
        <dbReference type="ChEBI" id="CHEBI:58247"/>
        <dbReference type="EC" id="5.1.3.15"/>
    </reaction>
</comment>
<dbReference type="SUPFAM" id="SSF74650">
    <property type="entry name" value="Galactose mutarotase-like"/>
    <property type="match status" value="1"/>
</dbReference>
<comment type="similarity">
    <text evidence="2 4">Belongs to the glucose-6-phosphate 1-epimerase family.</text>
</comment>
<dbReference type="GO" id="GO:0005975">
    <property type="term" value="P:carbohydrate metabolic process"/>
    <property type="evidence" value="ECO:0007669"/>
    <property type="project" value="InterPro"/>
</dbReference>
<dbReference type="EMBL" id="FNQS01000002">
    <property type="protein sequence ID" value="SEA00992.1"/>
    <property type="molecule type" value="Genomic_DNA"/>
</dbReference>
<proteinExistence type="inferred from homology"/>
<dbReference type="GO" id="GO:0030246">
    <property type="term" value="F:carbohydrate binding"/>
    <property type="evidence" value="ECO:0007669"/>
    <property type="project" value="UniProtKB-UniRule"/>
</dbReference>